<feature type="transmembrane region" description="Helical" evidence="5">
    <location>
        <begin position="20"/>
        <end position="39"/>
    </location>
</feature>
<dbReference type="Proteomes" id="UP000310685">
    <property type="component" value="Unassembled WGS sequence"/>
</dbReference>
<sequence length="396" mass="44482">MTPNNTRIIHERYPIPISVVLGYFSIITLCITSLALPLSPRTLKFVNRSIILPLIILVCVYIYRTCCTHIEDSPGHRFGMPSHAIGLTLRAIDTLLFSGDPHKTLFRTSSPTPPRTFTERLKYSIAFWSTFRGINWNWESRKTPKAVNTTKMNFLTGHMTNIIWRYLLMDSIDAFLRTAGFFTVPPRLMGEMSLGTPLRHLAGLAHGVHLWQLIEMSYSSMVIPCVLLNLSSTKECPPQFGSISQATTIATYWSTLWHGNWKKPFVGVSLGIVRFLRLPTIFGMIVTFVVSGLFHSLLTLSLHRGDFSTGAGKGALISFSIQPIGILLEKVFQSKVLPLIPSNISQSRAFKSLSYVWVILWLSNTSIYAFDEVNQAGLFTKPLLPFSPISLVLNKM</sequence>
<evidence type="ECO:0000256" key="4">
    <source>
        <dbReference type="ARBA" id="ARBA00023136"/>
    </source>
</evidence>
<evidence type="ECO:0000256" key="1">
    <source>
        <dbReference type="ARBA" id="ARBA00004141"/>
    </source>
</evidence>
<dbReference type="EMBL" id="SPRV01000008">
    <property type="protein sequence ID" value="TIC69928.1"/>
    <property type="molecule type" value="Genomic_DNA"/>
</dbReference>
<comment type="caution">
    <text evidence="8">The sequence shown here is derived from an EMBL/GenBank/DDBJ whole genome shotgun (WGS) entry which is preliminary data.</text>
</comment>
<evidence type="ECO:0000313" key="15">
    <source>
        <dbReference type="Proteomes" id="UP000310685"/>
    </source>
</evidence>
<evidence type="ECO:0000256" key="2">
    <source>
        <dbReference type="ARBA" id="ARBA00022692"/>
    </source>
</evidence>
<evidence type="ECO:0000313" key="9">
    <source>
        <dbReference type="EMBL" id="TIC63230.1"/>
    </source>
</evidence>
<evidence type="ECO:0000313" key="10">
    <source>
        <dbReference type="EMBL" id="TIC64714.1"/>
    </source>
</evidence>
<evidence type="ECO:0000256" key="5">
    <source>
        <dbReference type="SAM" id="Phobius"/>
    </source>
</evidence>
<gene>
    <name evidence="10" type="ORF">E3Q01_02558</name>
    <name evidence="9" type="ORF">E3Q02_03126</name>
    <name evidence="11" type="ORF">E3Q03_01151</name>
    <name evidence="8" type="ORF">E3Q17_02960</name>
    <name evidence="7" type="ORF">E3Q22_03175</name>
</gene>
<dbReference type="OrthoDB" id="1077582at2759"/>
<dbReference type="EMBL" id="SPRC01000037">
    <property type="protein sequence ID" value="TIB77151.1"/>
    <property type="molecule type" value="Genomic_DNA"/>
</dbReference>
<evidence type="ECO:0000313" key="13">
    <source>
        <dbReference type="Proteomes" id="UP000307169"/>
    </source>
</evidence>
<name>A0A4T0LZK0_9BASI</name>
<dbReference type="EMBL" id="SPRH01000037">
    <property type="protein sequence ID" value="TIB98501.1"/>
    <property type="molecule type" value="Genomic_DNA"/>
</dbReference>
<organism evidence="8 13">
    <name type="scientific">Wallemia mellicola</name>
    <dbReference type="NCBI Taxonomy" id="1708541"/>
    <lineage>
        <taxon>Eukaryota</taxon>
        <taxon>Fungi</taxon>
        <taxon>Dikarya</taxon>
        <taxon>Basidiomycota</taxon>
        <taxon>Wallemiomycotina</taxon>
        <taxon>Wallemiomycetes</taxon>
        <taxon>Wallemiales</taxon>
        <taxon>Wallemiaceae</taxon>
        <taxon>Wallemia</taxon>
    </lineage>
</organism>
<evidence type="ECO:0000313" key="8">
    <source>
        <dbReference type="EMBL" id="TIB98501.1"/>
    </source>
</evidence>
<keyword evidence="2 5" id="KW-0812">Transmembrane</keyword>
<dbReference type="Pfam" id="PF13813">
    <property type="entry name" value="MBOAT_2"/>
    <property type="match status" value="1"/>
</dbReference>
<dbReference type="Proteomes" id="UP000310708">
    <property type="component" value="Unassembled WGS sequence"/>
</dbReference>
<evidence type="ECO:0000313" key="7">
    <source>
        <dbReference type="EMBL" id="TIB77151.1"/>
    </source>
</evidence>
<dbReference type="InterPro" id="IPR032805">
    <property type="entry name" value="Wax_synthase_dom"/>
</dbReference>
<feature type="transmembrane region" description="Helical" evidence="5">
    <location>
        <begin position="45"/>
        <end position="63"/>
    </location>
</feature>
<dbReference type="GO" id="GO:0016020">
    <property type="term" value="C:membrane"/>
    <property type="evidence" value="ECO:0007669"/>
    <property type="project" value="UniProtKB-SubCell"/>
</dbReference>
<feature type="transmembrane region" description="Helical" evidence="5">
    <location>
        <begin position="281"/>
        <end position="302"/>
    </location>
</feature>
<dbReference type="Proteomes" id="UP000307169">
    <property type="component" value="Unassembled WGS sequence"/>
</dbReference>
<keyword evidence="3 5" id="KW-1133">Transmembrane helix</keyword>
<dbReference type="EMBL" id="SPRX01000030">
    <property type="protein sequence ID" value="TIC64714.1"/>
    <property type="molecule type" value="Genomic_DNA"/>
</dbReference>
<evidence type="ECO:0000313" key="11">
    <source>
        <dbReference type="EMBL" id="TIC69928.1"/>
    </source>
</evidence>
<dbReference type="AlphaFoldDB" id="A0A4T0LZK0"/>
<dbReference type="EMBL" id="SPRW01000038">
    <property type="protein sequence ID" value="TIC63230.1"/>
    <property type="molecule type" value="Genomic_DNA"/>
</dbReference>
<dbReference type="Proteomes" id="UP000309601">
    <property type="component" value="Unassembled WGS sequence"/>
</dbReference>
<evidence type="ECO:0000313" key="14">
    <source>
        <dbReference type="Proteomes" id="UP000309601"/>
    </source>
</evidence>
<reference evidence="12 13" key="1">
    <citation type="submission" date="2019-03" db="EMBL/GenBank/DDBJ databases">
        <title>Sequencing 25 genomes of Wallemia mellicola.</title>
        <authorList>
            <person name="Gostincar C."/>
        </authorList>
    </citation>
    <scope>NUCLEOTIDE SEQUENCE [LARGE SCALE GENOMIC DNA]</scope>
    <source>
        <strain evidence="8 13">EXF-1262</strain>
        <strain evidence="9 14">EXF-1274</strain>
        <strain evidence="11 12">EXF-1277</strain>
        <strain evidence="7 15">EXF-6152</strain>
        <strain evidence="10 16">EXF-757</strain>
    </source>
</reference>
<proteinExistence type="predicted"/>
<dbReference type="Proteomes" id="UP000305362">
    <property type="component" value="Unassembled WGS sequence"/>
</dbReference>
<comment type="subcellular location">
    <subcellularLocation>
        <location evidence="1">Membrane</location>
        <topology evidence="1">Multi-pass membrane protein</topology>
    </subcellularLocation>
</comment>
<evidence type="ECO:0000259" key="6">
    <source>
        <dbReference type="Pfam" id="PF13813"/>
    </source>
</evidence>
<protein>
    <recommendedName>
        <fullName evidence="6">Wax synthase domain-containing protein</fullName>
    </recommendedName>
</protein>
<accession>A0A4T0LZK0</accession>
<evidence type="ECO:0000313" key="16">
    <source>
        <dbReference type="Proteomes" id="UP000310708"/>
    </source>
</evidence>
<feature type="domain" description="Wax synthase" evidence="6">
    <location>
        <begin position="236"/>
        <end position="305"/>
    </location>
</feature>
<evidence type="ECO:0000313" key="12">
    <source>
        <dbReference type="Proteomes" id="UP000305362"/>
    </source>
</evidence>
<evidence type="ECO:0000256" key="3">
    <source>
        <dbReference type="ARBA" id="ARBA00022989"/>
    </source>
</evidence>
<dbReference type="OMA" id="STAITCR"/>
<keyword evidence="4 5" id="KW-0472">Membrane</keyword>